<feature type="region of interest" description="Disordered" evidence="1">
    <location>
        <begin position="223"/>
        <end position="248"/>
    </location>
</feature>
<keyword evidence="3" id="KW-1185">Reference proteome</keyword>
<reference evidence="3" key="1">
    <citation type="journal article" date="2019" name="Int. J. Syst. Evol. Microbiol.">
        <title>The Global Catalogue of Microorganisms (GCM) 10K type strain sequencing project: providing services to taxonomists for standard genome sequencing and annotation.</title>
        <authorList>
            <consortium name="The Broad Institute Genomics Platform"/>
            <consortium name="The Broad Institute Genome Sequencing Center for Infectious Disease"/>
            <person name="Wu L."/>
            <person name="Ma J."/>
        </authorList>
    </citation>
    <scope>NUCLEOTIDE SEQUENCE [LARGE SCALE GENOMIC DNA]</scope>
    <source>
        <strain evidence="3">JCM 3369</strain>
    </source>
</reference>
<dbReference type="Pfam" id="PF13646">
    <property type="entry name" value="HEAT_2"/>
    <property type="match status" value="1"/>
</dbReference>
<evidence type="ECO:0000256" key="1">
    <source>
        <dbReference type="SAM" id="MobiDB-lite"/>
    </source>
</evidence>
<comment type="caution">
    <text evidence="2">The sequence shown here is derived from an EMBL/GenBank/DDBJ whole genome shotgun (WGS) entry which is preliminary data.</text>
</comment>
<sequence>MTSPTTPPPTTALTEALEAADPSARLQAALAAGTRPDPEHVPVLLARCAVEPDFYVRDMLTWALTRHPADLTVPRLVDELRRPTRRARSQALHTLSKIGDPRGWPAITAELLADPDDEVARSAWRAAVALVPDGAEPALAATLATQLGRGHRDVRLSLSRALAALGTAADDALAEAASHGDAEVRTHAVVTQRLVEDPDEGFDAAVFEAERLVALAAAPPAASLPAAPPAAASAAVTDAATEPPHAHR</sequence>
<evidence type="ECO:0000313" key="2">
    <source>
        <dbReference type="EMBL" id="MFC4555281.1"/>
    </source>
</evidence>
<gene>
    <name evidence="2" type="ORF">ACFO3F_08475</name>
</gene>
<evidence type="ECO:0000313" key="3">
    <source>
        <dbReference type="Proteomes" id="UP001595955"/>
    </source>
</evidence>
<dbReference type="InterPro" id="IPR011989">
    <property type="entry name" value="ARM-like"/>
</dbReference>
<protein>
    <submittedName>
        <fullName evidence="2">HEAT repeat domain-containing protein</fullName>
    </submittedName>
</protein>
<dbReference type="RefSeq" id="WP_122823747.1">
    <property type="nucleotide sequence ID" value="NZ_CP033325.1"/>
</dbReference>
<proteinExistence type="predicted"/>
<organism evidence="2 3">
    <name type="scientific">Georgenia faecalis</name>
    <dbReference type="NCBI Taxonomy" id="2483799"/>
    <lineage>
        <taxon>Bacteria</taxon>
        <taxon>Bacillati</taxon>
        <taxon>Actinomycetota</taxon>
        <taxon>Actinomycetes</taxon>
        <taxon>Micrococcales</taxon>
        <taxon>Bogoriellaceae</taxon>
        <taxon>Georgenia</taxon>
    </lineage>
</organism>
<dbReference type="Gene3D" id="1.25.10.10">
    <property type="entry name" value="Leucine-rich Repeat Variant"/>
    <property type="match status" value="2"/>
</dbReference>
<name>A0ABV9D9I8_9MICO</name>
<accession>A0ABV9D9I8</accession>
<dbReference type="InterPro" id="IPR016024">
    <property type="entry name" value="ARM-type_fold"/>
</dbReference>
<dbReference type="SUPFAM" id="SSF48371">
    <property type="entry name" value="ARM repeat"/>
    <property type="match status" value="1"/>
</dbReference>
<dbReference type="Proteomes" id="UP001595955">
    <property type="component" value="Unassembled WGS sequence"/>
</dbReference>
<dbReference type="EMBL" id="JBHSGF010000005">
    <property type="protein sequence ID" value="MFC4555281.1"/>
    <property type="molecule type" value="Genomic_DNA"/>
</dbReference>